<proteinExistence type="predicted"/>
<dbReference type="EMBL" id="PZKL01000037">
    <property type="protein sequence ID" value="PTH80070.1"/>
    <property type="molecule type" value="Genomic_DNA"/>
</dbReference>
<evidence type="ECO:0000313" key="2">
    <source>
        <dbReference type="Proteomes" id="UP000241986"/>
    </source>
</evidence>
<accession>A0A2T4MZQ2</accession>
<dbReference type="RefSeq" id="WP_107683953.1">
    <property type="nucleotide sequence ID" value="NZ_PZKL01000037.1"/>
</dbReference>
<dbReference type="Proteomes" id="UP000241986">
    <property type="component" value="Unassembled WGS sequence"/>
</dbReference>
<reference evidence="1 2" key="1">
    <citation type="submission" date="2018-03" db="EMBL/GenBank/DDBJ databases">
        <title>Aeromonas veronii whole genome sequencing and analysis.</title>
        <authorList>
            <person name="Xie H."/>
            <person name="Liu T."/>
            <person name="Wang K."/>
        </authorList>
    </citation>
    <scope>NUCLEOTIDE SEQUENCE [LARGE SCALE GENOMIC DNA]</scope>
    <source>
        <strain evidence="1 2">XH.VA.1</strain>
    </source>
</reference>
<dbReference type="AlphaFoldDB" id="A0A2T4MZQ2"/>
<sequence>MFLKKDVVDFVVGVQMDIVSLDNTMKKQFIPEIDLEDPDMKSILTYVRDIKESITDVQAVIGVLMAKVSQCKGATLDNVDDEVQIVEEFSKMIQSVKINLEPLYI</sequence>
<organism evidence="1 2">
    <name type="scientific">Aeromonas veronii</name>
    <dbReference type="NCBI Taxonomy" id="654"/>
    <lineage>
        <taxon>Bacteria</taxon>
        <taxon>Pseudomonadati</taxon>
        <taxon>Pseudomonadota</taxon>
        <taxon>Gammaproteobacteria</taxon>
        <taxon>Aeromonadales</taxon>
        <taxon>Aeromonadaceae</taxon>
        <taxon>Aeromonas</taxon>
    </lineage>
</organism>
<comment type="caution">
    <text evidence="1">The sequence shown here is derived from an EMBL/GenBank/DDBJ whole genome shotgun (WGS) entry which is preliminary data.</text>
</comment>
<name>A0A2T4MZQ2_AERVE</name>
<gene>
    <name evidence="1" type="ORF">DAA48_16020</name>
</gene>
<protein>
    <submittedName>
        <fullName evidence="1">Uncharacterized protein</fullName>
    </submittedName>
</protein>
<evidence type="ECO:0000313" key="1">
    <source>
        <dbReference type="EMBL" id="PTH80070.1"/>
    </source>
</evidence>